<feature type="transmembrane region" description="Helical" evidence="7">
    <location>
        <begin position="70"/>
        <end position="90"/>
    </location>
</feature>
<protein>
    <submittedName>
        <fullName evidence="8">Peptide transporter, putative</fullName>
    </submittedName>
</protein>
<dbReference type="CDD" id="cd17351">
    <property type="entry name" value="MFS_NPF"/>
    <property type="match status" value="1"/>
</dbReference>
<dbReference type="AlphaFoldDB" id="B9R822"/>
<dbReference type="EMBL" id="EQ973772">
    <property type="protein sequence ID" value="EEF52652.1"/>
    <property type="molecule type" value="Genomic_DNA"/>
</dbReference>
<evidence type="ECO:0000256" key="5">
    <source>
        <dbReference type="ARBA" id="ARBA00023136"/>
    </source>
</evidence>
<dbReference type="OrthoDB" id="8904098at2759"/>
<gene>
    <name evidence="8" type="ORF">RCOM_1596060</name>
</gene>
<sequence length="584" mass="64701">MGEERLSTTLVSNGLRDFKGRIADKETTGRWKASPFIIANEVAEKLAYIAIVVNMVPYFVGEMQQPLPTAVMYVTAWNGAGYVTTIFGAFLADAYIGRFRTILIFSCVYALGLLLLTLSASVNSPRPPCMTEPCQRSTAGQTAFVYGGLALMALGTGGMKPCVPSFGTDQFDEADGNEMQEKFAFFDWLYMSINIGGFISVTVLVYIQSKWGWGWGFGVPTAAMILSIVMLLAGLPYYRFQKPMGSPLTRFVQVLVACLRNHFNGVKVGGESQLYEVQTTESDINGARKLPRTDKYKFLDKAAVVTDPEGNLKNPWRLCTVTQVEEFKSLISVLPLWVIAIAVSISYSQLTTFFVGQAKVMDRKITPNIEIPPGATPVVNAINAFIIIPTYEKLIVPILRSYTGHPRGITLKQRIGVGFFISILALGSAALVEKQRRDSPDPSKVSVLWLFPQFFLLGTSEFFAFVGQLEFFTNEATDGTKSISSAVFLCQFGVANVLSSLLVNFITNASGGEKKGWLRADLNSSKLDYFYWILTTINAISFLLYLWVARYYKSRNNSDAGANRVIEMGDSQSEKREEERPLRL</sequence>
<feature type="transmembrane region" description="Helical" evidence="7">
    <location>
        <begin position="214"/>
        <end position="238"/>
    </location>
</feature>
<dbReference type="GO" id="GO:0016020">
    <property type="term" value="C:membrane"/>
    <property type="evidence" value="ECO:0000318"/>
    <property type="project" value="GO_Central"/>
</dbReference>
<dbReference type="GO" id="GO:0055085">
    <property type="term" value="P:transmembrane transport"/>
    <property type="evidence" value="ECO:0000318"/>
    <property type="project" value="GO_Central"/>
</dbReference>
<dbReference type="PROSITE" id="PS01023">
    <property type="entry name" value="PTR2_2"/>
    <property type="match status" value="1"/>
</dbReference>
<evidence type="ECO:0000256" key="3">
    <source>
        <dbReference type="ARBA" id="ARBA00022692"/>
    </source>
</evidence>
<reference evidence="9" key="1">
    <citation type="journal article" date="2010" name="Nat. Biotechnol.">
        <title>Draft genome sequence of the oilseed species Ricinus communis.</title>
        <authorList>
            <person name="Chan A.P."/>
            <person name="Crabtree J."/>
            <person name="Zhao Q."/>
            <person name="Lorenzi H."/>
            <person name="Orvis J."/>
            <person name="Puiu D."/>
            <person name="Melake-Berhan A."/>
            <person name="Jones K.M."/>
            <person name="Redman J."/>
            <person name="Chen G."/>
            <person name="Cahoon E.B."/>
            <person name="Gedil M."/>
            <person name="Stanke M."/>
            <person name="Haas B.J."/>
            <person name="Wortman J.R."/>
            <person name="Fraser-Liggett C.M."/>
            <person name="Ravel J."/>
            <person name="Rabinowicz P.D."/>
        </authorList>
    </citation>
    <scope>NUCLEOTIDE SEQUENCE [LARGE SCALE GENOMIC DNA]</scope>
    <source>
        <strain evidence="9">cv. Hale</strain>
    </source>
</reference>
<dbReference type="InterPro" id="IPR036259">
    <property type="entry name" value="MFS_trans_sf"/>
</dbReference>
<evidence type="ECO:0000313" key="9">
    <source>
        <dbReference type="Proteomes" id="UP000008311"/>
    </source>
</evidence>
<evidence type="ECO:0000256" key="4">
    <source>
        <dbReference type="ARBA" id="ARBA00022989"/>
    </source>
</evidence>
<dbReference type="SUPFAM" id="SSF103473">
    <property type="entry name" value="MFS general substrate transporter"/>
    <property type="match status" value="1"/>
</dbReference>
<accession>B9R822</accession>
<evidence type="ECO:0000256" key="2">
    <source>
        <dbReference type="ARBA" id="ARBA00005982"/>
    </source>
</evidence>
<name>B9R822_RICCO</name>
<proteinExistence type="inferred from homology"/>
<feature type="transmembrane region" description="Helical" evidence="7">
    <location>
        <begin position="415"/>
        <end position="432"/>
    </location>
</feature>
<dbReference type="Pfam" id="PF00854">
    <property type="entry name" value="PTR2"/>
    <property type="match status" value="1"/>
</dbReference>
<feature type="transmembrane region" description="Helical" evidence="7">
    <location>
        <begin position="188"/>
        <end position="207"/>
    </location>
</feature>
<dbReference type="InterPro" id="IPR000109">
    <property type="entry name" value="POT_fam"/>
</dbReference>
<feature type="transmembrane region" description="Helical" evidence="7">
    <location>
        <begin position="334"/>
        <end position="355"/>
    </location>
</feature>
<evidence type="ECO:0000256" key="6">
    <source>
        <dbReference type="RuleBase" id="RU003755"/>
    </source>
</evidence>
<dbReference type="InterPro" id="IPR018456">
    <property type="entry name" value="PTR2_symporter_CS"/>
</dbReference>
<keyword evidence="5 7" id="KW-0472">Membrane</keyword>
<dbReference type="Proteomes" id="UP000008311">
    <property type="component" value="Unassembled WGS sequence"/>
</dbReference>
<keyword evidence="9" id="KW-1185">Reference proteome</keyword>
<dbReference type="GO" id="GO:0022857">
    <property type="term" value="F:transmembrane transporter activity"/>
    <property type="evidence" value="ECO:0000318"/>
    <property type="project" value="GO_Central"/>
</dbReference>
<dbReference type="eggNOG" id="KOG1237">
    <property type="taxonomic scope" value="Eukaryota"/>
</dbReference>
<feature type="transmembrane region" description="Helical" evidence="7">
    <location>
        <begin position="529"/>
        <end position="548"/>
    </location>
</feature>
<feature type="transmembrane region" description="Helical" evidence="7">
    <location>
        <begin position="486"/>
        <end position="509"/>
    </location>
</feature>
<keyword evidence="4 7" id="KW-1133">Transmembrane helix</keyword>
<dbReference type="PROSITE" id="PS01022">
    <property type="entry name" value="PTR2_1"/>
    <property type="match status" value="1"/>
</dbReference>
<feature type="transmembrane region" description="Helical" evidence="7">
    <location>
        <begin position="102"/>
        <end position="122"/>
    </location>
</feature>
<evidence type="ECO:0000256" key="7">
    <source>
        <dbReference type="SAM" id="Phobius"/>
    </source>
</evidence>
<comment type="similarity">
    <text evidence="2 6">Belongs to the major facilitator superfamily. Proton-dependent oligopeptide transporter (POT/PTR) (TC 2.A.17) family.</text>
</comment>
<feature type="transmembrane region" description="Helical" evidence="7">
    <location>
        <begin position="447"/>
        <end position="466"/>
    </location>
</feature>
<dbReference type="GO" id="GO:0006857">
    <property type="term" value="P:oligopeptide transport"/>
    <property type="evidence" value="ECO:0007669"/>
    <property type="project" value="InterPro"/>
</dbReference>
<evidence type="ECO:0000256" key="1">
    <source>
        <dbReference type="ARBA" id="ARBA00004141"/>
    </source>
</evidence>
<keyword evidence="3 6" id="KW-0812">Transmembrane</keyword>
<dbReference type="PANTHER" id="PTHR11654">
    <property type="entry name" value="OLIGOPEPTIDE TRANSPORTER-RELATED"/>
    <property type="match status" value="1"/>
</dbReference>
<organism evidence="8 9">
    <name type="scientific">Ricinus communis</name>
    <name type="common">Castor bean</name>
    <dbReference type="NCBI Taxonomy" id="3988"/>
    <lineage>
        <taxon>Eukaryota</taxon>
        <taxon>Viridiplantae</taxon>
        <taxon>Streptophyta</taxon>
        <taxon>Embryophyta</taxon>
        <taxon>Tracheophyta</taxon>
        <taxon>Spermatophyta</taxon>
        <taxon>Magnoliopsida</taxon>
        <taxon>eudicotyledons</taxon>
        <taxon>Gunneridae</taxon>
        <taxon>Pentapetalae</taxon>
        <taxon>rosids</taxon>
        <taxon>fabids</taxon>
        <taxon>Malpighiales</taxon>
        <taxon>Euphorbiaceae</taxon>
        <taxon>Acalyphoideae</taxon>
        <taxon>Acalypheae</taxon>
        <taxon>Ricinus</taxon>
    </lineage>
</organism>
<dbReference type="InParanoid" id="B9R822"/>
<dbReference type="KEGG" id="rcu:8275802"/>
<dbReference type="Gene3D" id="1.20.1250.20">
    <property type="entry name" value="MFS general substrate transporter like domains"/>
    <property type="match status" value="1"/>
</dbReference>
<keyword evidence="6" id="KW-0813">Transport</keyword>
<evidence type="ECO:0000313" key="8">
    <source>
        <dbReference type="EMBL" id="EEF52652.1"/>
    </source>
</evidence>
<comment type="subcellular location">
    <subcellularLocation>
        <location evidence="1 6">Membrane</location>
        <topology evidence="1 6">Multi-pass membrane protein</topology>
    </subcellularLocation>
</comment>